<keyword evidence="5" id="KW-0808">Transferase</keyword>
<accession>A8SMS2</accession>
<keyword evidence="8" id="KW-0472">Membrane</keyword>
<dbReference type="InterPro" id="IPR036097">
    <property type="entry name" value="HisK_dim/P_sf"/>
</dbReference>
<sequence>MFSKSRKKIILSIMGSIIILFAVTLSVILLASFREIRQKNLDMLERYVEDYSIDNKEKNRNNKDLELEKKPNKNSDYQLSTFYSVAISNNGSVLAVDNGNKELYNNDKLTQIAKSILDEKKHSGRTSNLSYVVRDKNGYTLVVFMDNTVSEAGLKTMLRYVLIVGFTSIIGMFLISLPLSKRIIKPLEENDQKQKQFISDASHELKTPVAIIGTNTELLSREIGNNEWLENIKYENERMGILIKQLLDLSHAEDMIVSMENINFSRIILGEILAFESFAFEKEKEFIIDTDEDVYLIGNQIQLKQLVSIILDNAIRHSSGKNININLKRKNNTIELNFINDSYEIPQEKLNHIFDRFYRVDEVRNSEDLHYGIGLSIAKAIVEKHGGNIEVLTKNGKFKLIIKFFIKN</sequence>
<dbReference type="InterPro" id="IPR004358">
    <property type="entry name" value="Sig_transdc_His_kin-like_C"/>
</dbReference>
<keyword evidence="8" id="KW-0812">Transmembrane</keyword>
<dbReference type="CDD" id="cd00082">
    <property type="entry name" value="HisKA"/>
    <property type="match status" value="1"/>
</dbReference>
<feature type="transmembrane region" description="Helical" evidence="8">
    <location>
        <begin position="9"/>
        <end position="33"/>
    </location>
</feature>
<evidence type="ECO:0000313" key="11">
    <source>
        <dbReference type="Proteomes" id="UP000003162"/>
    </source>
</evidence>
<keyword evidence="6 10" id="KW-0418">Kinase</keyword>
<dbReference type="PANTHER" id="PTHR45453">
    <property type="entry name" value="PHOSPHATE REGULON SENSOR PROTEIN PHOR"/>
    <property type="match status" value="1"/>
</dbReference>
<dbReference type="Gene3D" id="3.30.565.10">
    <property type="entry name" value="Histidine kinase-like ATPase, C-terminal domain"/>
    <property type="match status" value="1"/>
</dbReference>
<dbReference type="Pfam" id="PF02518">
    <property type="entry name" value="HATPase_c"/>
    <property type="match status" value="1"/>
</dbReference>
<dbReference type="PANTHER" id="PTHR45453:SF1">
    <property type="entry name" value="PHOSPHATE REGULON SENSOR PROTEIN PHOR"/>
    <property type="match status" value="1"/>
</dbReference>
<evidence type="ECO:0000256" key="4">
    <source>
        <dbReference type="ARBA" id="ARBA00022553"/>
    </source>
</evidence>
<dbReference type="InterPro" id="IPR003594">
    <property type="entry name" value="HATPase_dom"/>
</dbReference>
<dbReference type="AlphaFoldDB" id="A8SMS2"/>
<dbReference type="InterPro" id="IPR003661">
    <property type="entry name" value="HisK_dim/P_dom"/>
</dbReference>
<organism evidence="10 11">
    <name type="scientific">Parvimonas micra ATCC 33270</name>
    <dbReference type="NCBI Taxonomy" id="411465"/>
    <lineage>
        <taxon>Bacteria</taxon>
        <taxon>Bacillati</taxon>
        <taxon>Bacillota</taxon>
        <taxon>Tissierellia</taxon>
        <taxon>Tissierellales</taxon>
        <taxon>Peptoniphilaceae</taxon>
        <taxon>Parvimonas</taxon>
    </lineage>
</organism>
<dbReference type="SUPFAM" id="SSF55874">
    <property type="entry name" value="ATPase domain of HSP90 chaperone/DNA topoisomerase II/histidine kinase"/>
    <property type="match status" value="1"/>
</dbReference>
<evidence type="ECO:0000256" key="3">
    <source>
        <dbReference type="ARBA" id="ARBA00012438"/>
    </source>
</evidence>
<dbReference type="Proteomes" id="UP000003162">
    <property type="component" value="Unassembled WGS sequence"/>
</dbReference>
<dbReference type="SMART" id="SM00388">
    <property type="entry name" value="HisKA"/>
    <property type="match status" value="1"/>
</dbReference>
<keyword evidence="4" id="KW-0597">Phosphoprotein</keyword>
<dbReference type="PRINTS" id="PR00344">
    <property type="entry name" value="BCTRLSENSOR"/>
</dbReference>
<dbReference type="HOGENOM" id="CLU_000445_89_6_9"/>
<evidence type="ECO:0000256" key="2">
    <source>
        <dbReference type="ARBA" id="ARBA00004370"/>
    </source>
</evidence>
<keyword evidence="8" id="KW-1133">Transmembrane helix</keyword>
<feature type="domain" description="Histidine kinase" evidence="9">
    <location>
        <begin position="200"/>
        <end position="408"/>
    </location>
</feature>
<dbReference type="Gene3D" id="1.10.287.130">
    <property type="match status" value="1"/>
</dbReference>
<dbReference type="eggNOG" id="COG2205">
    <property type="taxonomic scope" value="Bacteria"/>
</dbReference>
<evidence type="ECO:0000259" key="9">
    <source>
        <dbReference type="PROSITE" id="PS50109"/>
    </source>
</evidence>
<gene>
    <name evidence="10" type="ORF">PEPMIC_01421</name>
</gene>
<dbReference type="EMBL" id="ABEE02000017">
    <property type="protein sequence ID" value="EDP23616.1"/>
    <property type="molecule type" value="Genomic_DNA"/>
</dbReference>
<dbReference type="SMART" id="SM00387">
    <property type="entry name" value="HATPase_c"/>
    <property type="match status" value="1"/>
</dbReference>
<evidence type="ECO:0000256" key="1">
    <source>
        <dbReference type="ARBA" id="ARBA00000085"/>
    </source>
</evidence>
<comment type="subcellular location">
    <subcellularLocation>
        <location evidence="2">Membrane</location>
    </subcellularLocation>
</comment>
<comment type="catalytic activity">
    <reaction evidence="1">
        <text>ATP + protein L-histidine = ADP + protein N-phospho-L-histidine.</text>
        <dbReference type="EC" id="2.7.13.3"/>
    </reaction>
</comment>
<evidence type="ECO:0000256" key="5">
    <source>
        <dbReference type="ARBA" id="ARBA00022679"/>
    </source>
</evidence>
<evidence type="ECO:0000313" key="10">
    <source>
        <dbReference type="EMBL" id="EDP23616.1"/>
    </source>
</evidence>
<dbReference type="GO" id="GO:0005886">
    <property type="term" value="C:plasma membrane"/>
    <property type="evidence" value="ECO:0007669"/>
    <property type="project" value="TreeGrafter"/>
</dbReference>
<evidence type="ECO:0000256" key="8">
    <source>
        <dbReference type="SAM" id="Phobius"/>
    </source>
</evidence>
<keyword evidence="7" id="KW-0902">Two-component regulatory system</keyword>
<dbReference type="InterPro" id="IPR005467">
    <property type="entry name" value="His_kinase_dom"/>
</dbReference>
<dbReference type="PROSITE" id="PS50109">
    <property type="entry name" value="HIS_KIN"/>
    <property type="match status" value="1"/>
</dbReference>
<proteinExistence type="predicted"/>
<dbReference type="Pfam" id="PF00512">
    <property type="entry name" value="HisKA"/>
    <property type="match status" value="1"/>
</dbReference>
<dbReference type="SUPFAM" id="SSF47384">
    <property type="entry name" value="Homodimeric domain of signal transducing histidine kinase"/>
    <property type="match status" value="1"/>
</dbReference>
<dbReference type="GO" id="GO:0004721">
    <property type="term" value="F:phosphoprotein phosphatase activity"/>
    <property type="evidence" value="ECO:0007669"/>
    <property type="project" value="TreeGrafter"/>
</dbReference>
<dbReference type="EC" id="2.7.13.3" evidence="3"/>
<dbReference type="GO" id="GO:0016036">
    <property type="term" value="P:cellular response to phosphate starvation"/>
    <property type="evidence" value="ECO:0007669"/>
    <property type="project" value="TreeGrafter"/>
</dbReference>
<evidence type="ECO:0000256" key="7">
    <source>
        <dbReference type="ARBA" id="ARBA00023012"/>
    </source>
</evidence>
<dbReference type="GO" id="GO:0000155">
    <property type="term" value="F:phosphorelay sensor kinase activity"/>
    <property type="evidence" value="ECO:0007669"/>
    <property type="project" value="InterPro"/>
</dbReference>
<reference evidence="10 11" key="1">
    <citation type="submission" date="2007-09" db="EMBL/GenBank/DDBJ databases">
        <title>Draft genome sequence of Peptostreptococcus micros (ATCC 33270).</title>
        <authorList>
            <person name="Sudarsanam P."/>
            <person name="Ley R."/>
            <person name="Guruge J."/>
            <person name="Turnbaugh P.J."/>
            <person name="Mahowald M."/>
            <person name="Liep D."/>
            <person name="Gordon J."/>
        </authorList>
    </citation>
    <scope>NUCLEOTIDE SEQUENCE [LARGE SCALE GENOMIC DNA]</scope>
    <source>
        <strain evidence="10 11">ATCC 33270</strain>
    </source>
</reference>
<dbReference type="CDD" id="cd00075">
    <property type="entry name" value="HATPase"/>
    <property type="match status" value="1"/>
</dbReference>
<dbReference type="InterPro" id="IPR050351">
    <property type="entry name" value="BphY/WalK/GraS-like"/>
</dbReference>
<protein>
    <recommendedName>
        <fullName evidence="3">histidine kinase</fullName>
        <ecNumber evidence="3">2.7.13.3</ecNumber>
    </recommendedName>
</protein>
<dbReference type="InterPro" id="IPR036890">
    <property type="entry name" value="HATPase_C_sf"/>
</dbReference>
<comment type="caution">
    <text evidence="10">The sequence shown here is derived from an EMBL/GenBank/DDBJ whole genome shotgun (WGS) entry which is preliminary data.</text>
</comment>
<name>A8SMS2_9FIRM</name>
<dbReference type="GeneID" id="93385625"/>
<feature type="transmembrane region" description="Helical" evidence="8">
    <location>
        <begin position="157"/>
        <end position="177"/>
    </location>
</feature>
<dbReference type="RefSeq" id="WP_004833351.1">
    <property type="nucleotide sequence ID" value="NZ_DS483518.1"/>
</dbReference>
<reference evidence="10 11" key="2">
    <citation type="submission" date="2007-09" db="EMBL/GenBank/DDBJ databases">
        <authorList>
            <person name="Fulton L."/>
            <person name="Clifton S."/>
            <person name="Fulton B."/>
            <person name="Xu J."/>
            <person name="Minx P."/>
            <person name="Pepin K.H."/>
            <person name="Johnson M."/>
            <person name="Thiruvilangam P."/>
            <person name="Bhonagiri V."/>
            <person name="Nash W.E."/>
            <person name="Mardis E.R."/>
            <person name="Wilson R.K."/>
        </authorList>
    </citation>
    <scope>NUCLEOTIDE SEQUENCE [LARGE SCALE GENOMIC DNA]</scope>
    <source>
        <strain evidence="10 11">ATCC 33270</strain>
    </source>
</reference>
<evidence type="ECO:0000256" key="6">
    <source>
        <dbReference type="ARBA" id="ARBA00022777"/>
    </source>
</evidence>